<dbReference type="OrthoDB" id="8049355at2759"/>
<feature type="compositionally biased region" description="Polar residues" evidence="1">
    <location>
        <begin position="561"/>
        <end position="583"/>
    </location>
</feature>
<dbReference type="InterPro" id="IPR036179">
    <property type="entry name" value="Ig-like_dom_sf"/>
</dbReference>
<dbReference type="SUPFAM" id="SSF48726">
    <property type="entry name" value="Immunoglobulin"/>
    <property type="match status" value="3"/>
</dbReference>
<dbReference type="KEGG" id="aplc:110978906"/>
<keyword evidence="3" id="KW-0732">Signal</keyword>
<feature type="compositionally biased region" description="Basic and acidic residues" evidence="1">
    <location>
        <begin position="543"/>
        <end position="557"/>
    </location>
</feature>
<feature type="region of interest" description="Disordered" evidence="1">
    <location>
        <begin position="513"/>
        <end position="593"/>
    </location>
</feature>
<protein>
    <submittedName>
        <fullName evidence="6">Cell adhesion molecule 4-like</fullName>
    </submittedName>
</protein>
<dbReference type="Gene3D" id="2.60.40.10">
    <property type="entry name" value="Immunoglobulins"/>
    <property type="match status" value="3"/>
</dbReference>
<evidence type="ECO:0000256" key="1">
    <source>
        <dbReference type="SAM" id="MobiDB-lite"/>
    </source>
</evidence>
<feature type="domain" description="Ig-like" evidence="4">
    <location>
        <begin position="149"/>
        <end position="228"/>
    </location>
</feature>
<dbReference type="InterPro" id="IPR013106">
    <property type="entry name" value="Ig_V-set"/>
</dbReference>
<dbReference type="GeneID" id="110978906"/>
<feature type="domain" description="Ig-like" evidence="4">
    <location>
        <begin position="246"/>
        <end position="331"/>
    </location>
</feature>
<organism evidence="5 6">
    <name type="scientific">Acanthaster planci</name>
    <name type="common">Crown-of-thorns starfish</name>
    <dbReference type="NCBI Taxonomy" id="133434"/>
    <lineage>
        <taxon>Eukaryota</taxon>
        <taxon>Metazoa</taxon>
        <taxon>Echinodermata</taxon>
        <taxon>Eleutherozoa</taxon>
        <taxon>Asterozoa</taxon>
        <taxon>Asteroidea</taxon>
        <taxon>Valvatacea</taxon>
        <taxon>Valvatida</taxon>
        <taxon>Acanthasteridae</taxon>
        <taxon>Acanthaster</taxon>
    </lineage>
</organism>
<feature type="transmembrane region" description="Helical" evidence="2">
    <location>
        <begin position="366"/>
        <end position="391"/>
    </location>
</feature>
<dbReference type="PANTHER" id="PTHR45889">
    <property type="entry name" value="IG-LIKE DOMAIN-CONTAINING PROTEIN"/>
    <property type="match status" value="1"/>
</dbReference>
<evidence type="ECO:0000313" key="6">
    <source>
        <dbReference type="RefSeq" id="XP_022089933.1"/>
    </source>
</evidence>
<feature type="chain" id="PRO_5034088401" evidence="3">
    <location>
        <begin position="30"/>
        <end position="593"/>
    </location>
</feature>
<keyword evidence="2" id="KW-0812">Transmembrane</keyword>
<feature type="domain" description="Ig-like" evidence="4">
    <location>
        <begin position="14"/>
        <end position="125"/>
    </location>
</feature>
<proteinExistence type="predicted"/>
<evidence type="ECO:0000256" key="2">
    <source>
        <dbReference type="SAM" id="Phobius"/>
    </source>
</evidence>
<dbReference type="InterPro" id="IPR013783">
    <property type="entry name" value="Ig-like_fold"/>
</dbReference>
<keyword evidence="2" id="KW-1133">Transmembrane helix</keyword>
<accession>A0A8B7Y9L8</accession>
<dbReference type="Proteomes" id="UP000694845">
    <property type="component" value="Unplaced"/>
</dbReference>
<dbReference type="Pfam" id="PF07686">
    <property type="entry name" value="V-set"/>
    <property type="match status" value="1"/>
</dbReference>
<reference evidence="6" key="1">
    <citation type="submission" date="2025-08" db="UniProtKB">
        <authorList>
            <consortium name="RefSeq"/>
        </authorList>
    </citation>
    <scope>IDENTIFICATION</scope>
</reference>
<dbReference type="OMA" id="VIYAMPF"/>
<feature type="compositionally biased region" description="Basic and acidic residues" evidence="1">
    <location>
        <begin position="524"/>
        <end position="533"/>
    </location>
</feature>
<gene>
    <name evidence="6" type="primary">LOC110978906</name>
</gene>
<dbReference type="SMART" id="SM00409">
    <property type="entry name" value="IG"/>
    <property type="match status" value="3"/>
</dbReference>
<feature type="signal peptide" evidence="3">
    <location>
        <begin position="1"/>
        <end position="29"/>
    </location>
</feature>
<dbReference type="RefSeq" id="XP_022089933.1">
    <property type="nucleotide sequence ID" value="XM_022234241.1"/>
</dbReference>
<dbReference type="PROSITE" id="PS50835">
    <property type="entry name" value="IG_LIKE"/>
    <property type="match status" value="3"/>
</dbReference>
<dbReference type="InterPro" id="IPR003599">
    <property type="entry name" value="Ig_sub"/>
</dbReference>
<dbReference type="PANTHER" id="PTHR45889:SF8">
    <property type="entry name" value="IG-LIKE DOMAIN-CONTAINING PROTEIN"/>
    <property type="match status" value="1"/>
</dbReference>
<dbReference type="AlphaFoldDB" id="A0A8B7Y9L8"/>
<keyword evidence="2" id="KW-0472">Membrane</keyword>
<evidence type="ECO:0000256" key="3">
    <source>
        <dbReference type="SAM" id="SignalP"/>
    </source>
</evidence>
<evidence type="ECO:0000259" key="4">
    <source>
        <dbReference type="PROSITE" id="PS50835"/>
    </source>
</evidence>
<evidence type="ECO:0000313" key="5">
    <source>
        <dbReference type="Proteomes" id="UP000694845"/>
    </source>
</evidence>
<name>A0A8B7Y9L8_ACAPL</name>
<keyword evidence="5" id="KW-1185">Reference proteome</keyword>
<sequence length="593" mass="65082">MAFPARRSAIDISPLTVLHLASLFIAGHCQDFTSDPRNTTAFEGGSARFTCSSPYATVNTCPDSYRLSWIHRQDEASPSMRVADCNEVYYPFNQRMITAGVERTQYCLNFPNVQPKDSGQYWCQLYFEPGSIHNRLSAKAWLTVNPLLPRFSPSCEVQPEEPSIGTEISLTCTLSERDPVSFLTWYKADSNNEQVAISKSRKTQPGQGYTIQQVLEPTDNMLEFTCTAGPHTTGPSCSLFPLQINPFVTVSPSFLTRYEGERAVFTCNLETVPPADVDEFRWMVYREDEWQVNISPEDNDYRFELTPQGQTLEIPKLTIEDFDESRVRCSAIVNGAQFQSVNDSFLTVLSSTATPPDDDTTQGSSAGAIIGGALAVVLSLGGMALLVIYWVKNKQKLKQPPLEGADNLIKMRGRKDGLNDYTNDTGNAPTYENILEDSRQSSHPLSTKASTDDPAEAAGVMYTLPGHTGSGRIRRYLVPTSANDKAADLTPVDEHDSASNQVASEQVIYAMPFGDDETPTTSRSEARGSHDPLESIGTAQATDGKDTDSARGMHYADLDLDTSSKTRASQQGGTTAVPETSADTVYAEIHNDP</sequence>
<dbReference type="InterPro" id="IPR007110">
    <property type="entry name" value="Ig-like_dom"/>
</dbReference>